<feature type="transmembrane region" description="Helical" evidence="6">
    <location>
        <begin position="180"/>
        <end position="201"/>
    </location>
</feature>
<keyword evidence="3 6" id="KW-0812">Transmembrane</keyword>
<feature type="transmembrane region" description="Helical" evidence="6">
    <location>
        <begin position="439"/>
        <end position="460"/>
    </location>
</feature>
<dbReference type="InterPro" id="IPR011701">
    <property type="entry name" value="MFS"/>
</dbReference>
<feature type="transmembrane region" description="Helical" evidence="6">
    <location>
        <begin position="281"/>
        <end position="303"/>
    </location>
</feature>
<evidence type="ECO:0000256" key="5">
    <source>
        <dbReference type="ARBA" id="ARBA00023136"/>
    </source>
</evidence>
<keyword evidence="4 6" id="KW-1133">Transmembrane helix</keyword>
<sequence length="501" mass="55664">MTIADTTNGKMDIDQLEMARNESALPNSKTEEGLSHYFDPSFDKKTLFRLDILLVPLLASMYLLAFLDRANIGNARVAGLQKDLGISDTQYQIAITVTYVPYIAAELPSNLVLKKIGPRIMLPGMVLAWGIVTTLQSQIKTYSGLLACRFFLGLCEGGLFPGIVLYLSGFYRPHELQVRIALFFSAAALSGAFSSLLTAAIQQMDGIGNMHGWQWIFLLEGLFTVCFASLCFWAMPNNPQGVKTFTKAQADHCDYRLTLDANSVEGAKFSWKSLLSTFKDLHVWINVIALFCNGYSLFGLAYFTPTIVQTLNFNPTNTQLLTVPPFVLAFIVTMILAYTADHYQQRGLTAITTTLVAIIGFALFLTAKSFRQKYTALCFLIIGVYSSAPSMISWIPNNSASHMRRATAVALSFIMTNAGGILSTWIYPKKDAPHYAFAAKLNLSFCVVTVVLLAANLVWLKSLNREKVSHREHLLNDVAHLPLEEQREALGDHHPDYKYTL</sequence>
<evidence type="ECO:0000256" key="1">
    <source>
        <dbReference type="ARBA" id="ARBA00004141"/>
    </source>
</evidence>
<name>A0A1B8GK91_9PEZI</name>
<evidence type="ECO:0000256" key="4">
    <source>
        <dbReference type="ARBA" id="ARBA00022989"/>
    </source>
</evidence>
<dbReference type="GO" id="GO:0016020">
    <property type="term" value="C:membrane"/>
    <property type="evidence" value="ECO:0007669"/>
    <property type="project" value="UniProtKB-SubCell"/>
</dbReference>
<dbReference type="FunFam" id="1.20.1250.20:FF:000013">
    <property type="entry name" value="MFS general substrate transporter"/>
    <property type="match status" value="1"/>
</dbReference>
<dbReference type="RefSeq" id="XP_018129995.1">
    <property type="nucleotide sequence ID" value="XM_018275308.1"/>
</dbReference>
<keyword evidence="9" id="KW-1185">Reference proteome</keyword>
<dbReference type="InterPro" id="IPR020846">
    <property type="entry name" value="MFS_dom"/>
</dbReference>
<proteinExistence type="predicted"/>
<reference evidence="8 9" key="1">
    <citation type="submission" date="2016-03" db="EMBL/GenBank/DDBJ databases">
        <title>Comparative genomics of Pseudogymnoascus destructans, the fungus causing white-nose syndrome of bats.</title>
        <authorList>
            <person name="Palmer J.M."/>
            <person name="Drees K.P."/>
            <person name="Foster J.T."/>
            <person name="Lindner D.L."/>
        </authorList>
    </citation>
    <scope>NUCLEOTIDE SEQUENCE [LARGE SCALE GENOMIC DNA]</scope>
    <source>
        <strain evidence="8 9">UAMH 10579</strain>
    </source>
</reference>
<dbReference type="PROSITE" id="PS50850">
    <property type="entry name" value="MFS"/>
    <property type="match status" value="1"/>
</dbReference>
<dbReference type="PANTHER" id="PTHR43791:SF85">
    <property type="entry name" value="TRANSPORTER, PUTATIVE (AFU_ORTHOLOGUE AFUA_6G00710)-RELATED"/>
    <property type="match status" value="1"/>
</dbReference>
<evidence type="ECO:0000256" key="6">
    <source>
        <dbReference type="SAM" id="Phobius"/>
    </source>
</evidence>
<protein>
    <recommendedName>
        <fullName evidence="7">Major facilitator superfamily (MFS) profile domain-containing protein</fullName>
    </recommendedName>
</protein>
<dbReference type="GeneID" id="28839236"/>
<keyword evidence="5 6" id="KW-0472">Membrane</keyword>
<feature type="domain" description="Major facilitator superfamily (MFS) profile" evidence="7">
    <location>
        <begin position="54"/>
        <end position="467"/>
    </location>
</feature>
<keyword evidence="2" id="KW-0813">Transport</keyword>
<feature type="transmembrane region" description="Helical" evidence="6">
    <location>
        <begin position="150"/>
        <end position="168"/>
    </location>
</feature>
<evidence type="ECO:0000313" key="8">
    <source>
        <dbReference type="EMBL" id="OBT96262.1"/>
    </source>
</evidence>
<dbReference type="SUPFAM" id="SSF103473">
    <property type="entry name" value="MFS general substrate transporter"/>
    <property type="match status" value="1"/>
</dbReference>
<feature type="transmembrane region" description="Helical" evidence="6">
    <location>
        <begin position="407"/>
        <end position="427"/>
    </location>
</feature>
<reference evidence="9" key="2">
    <citation type="journal article" date="2018" name="Nat. Commun.">
        <title>Extreme sensitivity to ultraviolet light in the fungal pathogen causing white-nose syndrome of bats.</title>
        <authorList>
            <person name="Palmer J.M."/>
            <person name="Drees K.P."/>
            <person name="Foster J.T."/>
            <person name="Lindner D.L."/>
        </authorList>
    </citation>
    <scope>NUCLEOTIDE SEQUENCE [LARGE SCALE GENOMIC DNA]</scope>
    <source>
        <strain evidence="9">UAMH 10579</strain>
    </source>
</reference>
<evidence type="ECO:0000259" key="7">
    <source>
        <dbReference type="PROSITE" id="PS50850"/>
    </source>
</evidence>
<feature type="transmembrane region" description="Helical" evidence="6">
    <location>
        <begin position="120"/>
        <end position="138"/>
    </location>
</feature>
<dbReference type="Proteomes" id="UP000091956">
    <property type="component" value="Unassembled WGS sequence"/>
</dbReference>
<dbReference type="Pfam" id="PF07690">
    <property type="entry name" value="MFS_1"/>
    <property type="match status" value="1"/>
</dbReference>
<dbReference type="EMBL" id="KV460229">
    <property type="protein sequence ID" value="OBT96262.1"/>
    <property type="molecule type" value="Genomic_DNA"/>
</dbReference>
<feature type="transmembrane region" description="Helical" evidence="6">
    <location>
        <begin position="323"/>
        <end position="340"/>
    </location>
</feature>
<dbReference type="FunFam" id="1.20.1250.20:FF:000034">
    <property type="entry name" value="MFS general substrate transporter"/>
    <property type="match status" value="1"/>
</dbReference>
<feature type="transmembrane region" description="Helical" evidence="6">
    <location>
        <begin position="213"/>
        <end position="235"/>
    </location>
</feature>
<gene>
    <name evidence="8" type="ORF">VE01_05850</name>
</gene>
<dbReference type="InterPro" id="IPR036259">
    <property type="entry name" value="MFS_trans_sf"/>
</dbReference>
<comment type="subcellular location">
    <subcellularLocation>
        <location evidence="1">Membrane</location>
        <topology evidence="1">Multi-pass membrane protein</topology>
    </subcellularLocation>
</comment>
<feature type="transmembrane region" description="Helical" evidence="6">
    <location>
        <begin position="47"/>
        <end position="67"/>
    </location>
</feature>
<dbReference type="AlphaFoldDB" id="A0A1B8GK91"/>
<dbReference type="Gene3D" id="1.20.1250.20">
    <property type="entry name" value="MFS general substrate transporter like domains"/>
    <property type="match status" value="2"/>
</dbReference>
<feature type="transmembrane region" description="Helical" evidence="6">
    <location>
        <begin position="373"/>
        <end position="395"/>
    </location>
</feature>
<evidence type="ECO:0000256" key="3">
    <source>
        <dbReference type="ARBA" id="ARBA00022692"/>
    </source>
</evidence>
<dbReference type="OrthoDB" id="9971669at2759"/>
<accession>A0A1B8GK91</accession>
<dbReference type="PANTHER" id="PTHR43791">
    <property type="entry name" value="PERMEASE-RELATED"/>
    <property type="match status" value="1"/>
</dbReference>
<dbReference type="GO" id="GO:0022857">
    <property type="term" value="F:transmembrane transporter activity"/>
    <property type="evidence" value="ECO:0007669"/>
    <property type="project" value="InterPro"/>
</dbReference>
<evidence type="ECO:0000313" key="9">
    <source>
        <dbReference type="Proteomes" id="UP000091956"/>
    </source>
</evidence>
<organism evidence="8 9">
    <name type="scientific">Pseudogymnoascus verrucosus</name>
    <dbReference type="NCBI Taxonomy" id="342668"/>
    <lineage>
        <taxon>Eukaryota</taxon>
        <taxon>Fungi</taxon>
        <taxon>Dikarya</taxon>
        <taxon>Ascomycota</taxon>
        <taxon>Pezizomycotina</taxon>
        <taxon>Leotiomycetes</taxon>
        <taxon>Thelebolales</taxon>
        <taxon>Thelebolaceae</taxon>
        <taxon>Pseudogymnoascus</taxon>
    </lineage>
</organism>
<feature type="transmembrane region" description="Helical" evidence="6">
    <location>
        <begin position="347"/>
        <end position="367"/>
    </location>
</feature>
<evidence type="ECO:0000256" key="2">
    <source>
        <dbReference type="ARBA" id="ARBA00022448"/>
    </source>
</evidence>